<evidence type="ECO:0000313" key="2">
    <source>
        <dbReference type="EMBL" id="EIE22517.1"/>
    </source>
</evidence>
<dbReference type="OrthoDB" id="498204at2759"/>
<dbReference type="InterPro" id="IPR036188">
    <property type="entry name" value="FAD/NAD-bd_sf"/>
</dbReference>
<name>I0YVU8_COCSC</name>
<proteinExistence type="predicted"/>
<sequence>MALLQARSKALWRELFQTDDAVPESSVAWQPSGSILLATSLAETEQLRKRQAMLGAAGIKAALMDEGQLRAEEPALGDAVESNRSADRKEEV</sequence>
<dbReference type="KEGG" id="csl:COCSUDRAFT_83474"/>
<dbReference type="GeneID" id="17040421"/>
<dbReference type="RefSeq" id="XP_005647061.1">
    <property type="nucleotide sequence ID" value="XM_005647004.1"/>
</dbReference>
<dbReference type="AlphaFoldDB" id="I0YVU8"/>
<feature type="region of interest" description="Disordered" evidence="1">
    <location>
        <begin position="73"/>
        <end position="92"/>
    </location>
</feature>
<protein>
    <submittedName>
        <fullName evidence="2">Uncharacterized protein</fullName>
    </submittedName>
</protein>
<gene>
    <name evidence="2" type="ORF">COCSUDRAFT_83474</name>
</gene>
<comment type="caution">
    <text evidence="2">The sequence shown here is derived from an EMBL/GenBank/DDBJ whole genome shotgun (WGS) entry which is preliminary data.</text>
</comment>
<organism evidence="2 3">
    <name type="scientific">Coccomyxa subellipsoidea (strain C-169)</name>
    <name type="common">Green microalga</name>
    <dbReference type="NCBI Taxonomy" id="574566"/>
    <lineage>
        <taxon>Eukaryota</taxon>
        <taxon>Viridiplantae</taxon>
        <taxon>Chlorophyta</taxon>
        <taxon>core chlorophytes</taxon>
        <taxon>Trebouxiophyceae</taxon>
        <taxon>Trebouxiophyceae incertae sedis</taxon>
        <taxon>Coccomyxaceae</taxon>
        <taxon>Coccomyxa</taxon>
        <taxon>Coccomyxa subellipsoidea</taxon>
    </lineage>
</organism>
<evidence type="ECO:0000256" key="1">
    <source>
        <dbReference type="SAM" id="MobiDB-lite"/>
    </source>
</evidence>
<evidence type="ECO:0000313" key="3">
    <source>
        <dbReference type="Proteomes" id="UP000007264"/>
    </source>
</evidence>
<dbReference type="Proteomes" id="UP000007264">
    <property type="component" value="Unassembled WGS sequence"/>
</dbReference>
<dbReference type="EMBL" id="AGSI01000010">
    <property type="protein sequence ID" value="EIE22517.1"/>
    <property type="molecule type" value="Genomic_DNA"/>
</dbReference>
<keyword evidence="3" id="KW-1185">Reference proteome</keyword>
<accession>I0YVU8</accession>
<reference evidence="2 3" key="1">
    <citation type="journal article" date="2012" name="Genome Biol.">
        <title>The genome of the polar eukaryotic microalga coccomyxa subellipsoidea reveals traits of cold adaptation.</title>
        <authorList>
            <person name="Blanc G."/>
            <person name="Agarkova I."/>
            <person name="Grimwood J."/>
            <person name="Kuo A."/>
            <person name="Brueggeman A."/>
            <person name="Dunigan D."/>
            <person name="Gurnon J."/>
            <person name="Ladunga I."/>
            <person name="Lindquist E."/>
            <person name="Lucas S."/>
            <person name="Pangilinan J."/>
            <person name="Proschold T."/>
            <person name="Salamov A."/>
            <person name="Schmutz J."/>
            <person name="Weeks D."/>
            <person name="Yamada T."/>
            <person name="Claverie J.M."/>
            <person name="Grigoriev I."/>
            <person name="Van Etten J."/>
            <person name="Lomsadze A."/>
            <person name="Borodovsky M."/>
        </authorList>
    </citation>
    <scope>NUCLEOTIDE SEQUENCE [LARGE SCALE GENOMIC DNA]</scope>
    <source>
        <strain evidence="2 3">C-169</strain>
    </source>
</reference>
<dbReference type="Gene3D" id="3.50.50.60">
    <property type="entry name" value="FAD/NAD(P)-binding domain"/>
    <property type="match status" value="1"/>
</dbReference>
<dbReference type="Gene3D" id="3.30.9.10">
    <property type="entry name" value="D-Amino Acid Oxidase, subunit A, domain 2"/>
    <property type="match status" value="1"/>
</dbReference>